<accession>A0ABW6TPS1</accession>
<evidence type="ECO:0000256" key="1">
    <source>
        <dbReference type="SAM" id="MobiDB-lite"/>
    </source>
</evidence>
<reference evidence="2 3" key="1">
    <citation type="submission" date="2024-10" db="EMBL/GenBank/DDBJ databases">
        <title>The Natural Products Discovery Center: Release of the First 8490 Sequenced Strains for Exploring Actinobacteria Biosynthetic Diversity.</title>
        <authorList>
            <person name="Kalkreuter E."/>
            <person name="Kautsar S.A."/>
            <person name="Yang D."/>
            <person name="Bader C.D."/>
            <person name="Teijaro C.N."/>
            <person name="Fluegel L."/>
            <person name="Davis C.M."/>
            <person name="Simpson J.R."/>
            <person name="Lauterbach L."/>
            <person name="Steele A.D."/>
            <person name="Gui C."/>
            <person name="Meng S."/>
            <person name="Li G."/>
            <person name="Viehrig K."/>
            <person name="Ye F."/>
            <person name="Su P."/>
            <person name="Kiefer A.F."/>
            <person name="Nichols A."/>
            <person name="Cepeda A.J."/>
            <person name="Yan W."/>
            <person name="Fan B."/>
            <person name="Jiang Y."/>
            <person name="Adhikari A."/>
            <person name="Zheng C.-J."/>
            <person name="Schuster L."/>
            <person name="Cowan T.M."/>
            <person name="Smanski M.J."/>
            <person name="Chevrette M.G."/>
            <person name="De Carvalho L.P.S."/>
            <person name="Shen B."/>
        </authorList>
    </citation>
    <scope>NUCLEOTIDE SEQUENCE [LARGE SCALE GENOMIC DNA]</scope>
    <source>
        <strain evidence="2 3">NPDC001867</strain>
    </source>
</reference>
<feature type="compositionally biased region" description="Low complexity" evidence="1">
    <location>
        <begin position="86"/>
        <end position="106"/>
    </location>
</feature>
<sequence>MTSPAEVQPGVTGEPTEEQPSDGTTPWTLRPMEQRSKPDKAVTPSLPGVPSGANTPVAPSSSVPVVSPPAPPGPAPAGSGAGVVSGPGSPAVSVAPGSAEAPPAAG</sequence>
<feature type="non-terminal residue" evidence="2">
    <location>
        <position position="106"/>
    </location>
</feature>
<gene>
    <name evidence="2" type="ORF">ACFYY5_35355</name>
</gene>
<organism evidence="2 3">
    <name type="scientific">Nocardia elegans</name>
    <dbReference type="NCBI Taxonomy" id="300029"/>
    <lineage>
        <taxon>Bacteria</taxon>
        <taxon>Bacillati</taxon>
        <taxon>Actinomycetota</taxon>
        <taxon>Actinomycetes</taxon>
        <taxon>Mycobacteriales</taxon>
        <taxon>Nocardiaceae</taxon>
        <taxon>Nocardia</taxon>
    </lineage>
</organism>
<proteinExistence type="predicted"/>
<dbReference type="EMBL" id="JBIATK010000026">
    <property type="protein sequence ID" value="MFF4028131.1"/>
    <property type="molecule type" value="Genomic_DNA"/>
</dbReference>
<feature type="region of interest" description="Disordered" evidence="1">
    <location>
        <begin position="1"/>
        <end position="106"/>
    </location>
</feature>
<feature type="compositionally biased region" description="Pro residues" evidence="1">
    <location>
        <begin position="66"/>
        <end position="75"/>
    </location>
</feature>
<name>A0ABW6TPS1_9NOCA</name>
<keyword evidence="3" id="KW-1185">Reference proteome</keyword>
<feature type="compositionally biased region" description="Low complexity" evidence="1">
    <location>
        <begin position="56"/>
        <end position="65"/>
    </location>
</feature>
<evidence type="ECO:0000313" key="3">
    <source>
        <dbReference type="Proteomes" id="UP001602089"/>
    </source>
</evidence>
<dbReference type="Proteomes" id="UP001602089">
    <property type="component" value="Unassembled WGS sequence"/>
</dbReference>
<evidence type="ECO:0000313" key="2">
    <source>
        <dbReference type="EMBL" id="MFF4028131.1"/>
    </source>
</evidence>
<protein>
    <submittedName>
        <fullName evidence="2">Uncharacterized protein</fullName>
    </submittedName>
</protein>
<comment type="caution">
    <text evidence="2">The sequence shown here is derived from an EMBL/GenBank/DDBJ whole genome shotgun (WGS) entry which is preliminary data.</text>
</comment>